<gene>
    <name evidence="2" type="ORF">F5984_03685</name>
</gene>
<feature type="transmembrane region" description="Helical" evidence="1">
    <location>
        <begin position="42"/>
        <end position="61"/>
    </location>
</feature>
<proteinExistence type="predicted"/>
<evidence type="ECO:0000313" key="3">
    <source>
        <dbReference type="Proteomes" id="UP000488299"/>
    </source>
</evidence>
<evidence type="ECO:0008006" key="4">
    <source>
        <dbReference type="Google" id="ProtNLM"/>
    </source>
</evidence>
<feature type="transmembrane region" description="Helical" evidence="1">
    <location>
        <begin position="73"/>
        <end position="91"/>
    </location>
</feature>
<keyword evidence="1" id="KW-0812">Transmembrane</keyword>
<sequence length="97" mass="10690">MYSLIGSILALLGLAIWRFKLTSWLSNVNNLDVKDHDGLARFAGIFLIGLGVYAVLCGYLAQQTTTQNGQIGVMILFVLGSQLAIVGYMYGLRKYTR</sequence>
<evidence type="ECO:0000313" key="2">
    <source>
        <dbReference type="EMBL" id="KAB7733052.1"/>
    </source>
</evidence>
<evidence type="ECO:0000256" key="1">
    <source>
        <dbReference type="SAM" id="Phobius"/>
    </source>
</evidence>
<dbReference type="EMBL" id="WELI01000001">
    <property type="protein sequence ID" value="KAB7733052.1"/>
    <property type="molecule type" value="Genomic_DNA"/>
</dbReference>
<keyword evidence="1" id="KW-1133">Transmembrane helix</keyword>
<organism evidence="2 3">
    <name type="scientific">Rudanella paleaurantiibacter</name>
    <dbReference type="NCBI Taxonomy" id="2614655"/>
    <lineage>
        <taxon>Bacteria</taxon>
        <taxon>Pseudomonadati</taxon>
        <taxon>Bacteroidota</taxon>
        <taxon>Cytophagia</taxon>
        <taxon>Cytophagales</taxon>
        <taxon>Cytophagaceae</taxon>
        <taxon>Rudanella</taxon>
    </lineage>
</organism>
<dbReference type="AlphaFoldDB" id="A0A7J5U5C1"/>
<dbReference type="Pfam" id="PF12650">
    <property type="entry name" value="DUF3784"/>
    <property type="match status" value="1"/>
</dbReference>
<keyword evidence="3" id="KW-1185">Reference proteome</keyword>
<reference evidence="2 3" key="1">
    <citation type="submission" date="2019-10" db="EMBL/GenBank/DDBJ databases">
        <title>Rudanella paleaurantiibacter sp. nov., isolated from sludge.</title>
        <authorList>
            <person name="Xu S.Q."/>
        </authorList>
    </citation>
    <scope>NUCLEOTIDE SEQUENCE [LARGE SCALE GENOMIC DNA]</scope>
    <source>
        <strain evidence="2 3">HX-22-17</strain>
    </source>
</reference>
<keyword evidence="1" id="KW-0472">Membrane</keyword>
<dbReference type="Proteomes" id="UP000488299">
    <property type="component" value="Unassembled WGS sequence"/>
</dbReference>
<accession>A0A7J5U5C1</accession>
<dbReference type="RefSeq" id="WP_152122863.1">
    <property type="nucleotide sequence ID" value="NZ_WELI01000001.1"/>
</dbReference>
<protein>
    <recommendedName>
        <fullName evidence="4">DUF3784 domain-containing protein</fullName>
    </recommendedName>
</protein>
<name>A0A7J5U5C1_9BACT</name>
<comment type="caution">
    <text evidence="2">The sequence shown here is derived from an EMBL/GenBank/DDBJ whole genome shotgun (WGS) entry which is preliminary data.</text>
</comment>
<dbReference type="InterPro" id="IPR017259">
    <property type="entry name" value="UCP037672"/>
</dbReference>